<feature type="domain" description="SnoaL-like" evidence="1">
    <location>
        <begin position="1"/>
        <end position="117"/>
    </location>
</feature>
<evidence type="ECO:0000313" key="2">
    <source>
        <dbReference type="EMBL" id="SNR77648.1"/>
    </source>
</evidence>
<evidence type="ECO:0000313" key="3">
    <source>
        <dbReference type="Proteomes" id="UP000198379"/>
    </source>
</evidence>
<name>A0A238Z3S7_9FLAO</name>
<proteinExistence type="predicted"/>
<organism evidence="2 3">
    <name type="scientific">Dokdonia pacifica</name>
    <dbReference type="NCBI Taxonomy" id="1627892"/>
    <lineage>
        <taxon>Bacteria</taxon>
        <taxon>Pseudomonadati</taxon>
        <taxon>Bacteroidota</taxon>
        <taxon>Flavobacteriia</taxon>
        <taxon>Flavobacteriales</taxon>
        <taxon>Flavobacteriaceae</taxon>
        <taxon>Dokdonia</taxon>
    </lineage>
</organism>
<dbReference type="OrthoDB" id="336094at2"/>
<dbReference type="InterPro" id="IPR046860">
    <property type="entry name" value="SnoaL_5"/>
</dbReference>
<accession>A0A238Z3S7</accession>
<sequence>MTNQEVANRLVSLLRDGKFETVYDELFHQDAHHIEPQSEYFSDIKGIVAIKAKDAAMQENITGVEAMEVGDAIIAKNYIAIPYKMTVILKDGNKWPLDEIIVYKIENGKIISEQFFY</sequence>
<dbReference type="SUPFAM" id="SSF54427">
    <property type="entry name" value="NTF2-like"/>
    <property type="match status" value="1"/>
</dbReference>
<dbReference type="RefSeq" id="WP_089371301.1">
    <property type="nucleotide sequence ID" value="NZ_BMEP01000001.1"/>
</dbReference>
<evidence type="ECO:0000259" key="1">
    <source>
        <dbReference type="Pfam" id="PF20409"/>
    </source>
</evidence>
<reference evidence="2 3" key="1">
    <citation type="submission" date="2017-06" db="EMBL/GenBank/DDBJ databases">
        <authorList>
            <person name="Kim H.J."/>
            <person name="Triplett B.A."/>
        </authorList>
    </citation>
    <scope>NUCLEOTIDE SEQUENCE [LARGE SCALE GENOMIC DNA]</scope>
    <source>
        <strain evidence="2 3">DSM 25597</strain>
    </source>
</reference>
<dbReference type="InterPro" id="IPR032710">
    <property type="entry name" value="NTF2-like_dom_sf"/>
</dbReference>
<dbReference type="AlphaFoldDB" id="A0A238Z3S7"/>
<protein>
    <submittedName>
        <fullName evidence="2">SnoaL-like domain-containing protein</fullName>
    </submittedName>
</protein>
<dbReference type="Gene3D" id="3.10.450.50">
    <property type="match status" value="1"/>
</dbReference>
<gene>
    <name evidence="2" type="ORF">SAMN06265376_102565</name>
</gene>
<dbReference type="Proteomes" id="UP000198379">
    <property type="component" value="Unassembled WGS sequence"/>
</dbReference>
<dbReference type="EMBL" id="FZNY01000002">
    <property type="protein sequence ID" value="SNR77648.1"/>
    <property type="molecule type" value="Genomic_DNA"/>
</dbReference>
<keyword evidence="3" id="KW-1185">Reference proteome</keyword>
<dbReference type="Pfam" id="PF20409">
    <property type="entry name" value="SnoaL_5"/>
    <property type="match status" value="1"/>
</dbReference>